<accession>V6M547</accession>
<keyword evidence="3" id="KW-0812">Transmembrane</keyword>
<dbReference type="PANTHER" id="PTHR40903:SF1">
    <property type="entry name" value="HYPHALLY REGULATED CELL WALL PROTEIN 3"/>
    <property type="match status" value="1"/>
</dbReference>
<feature type="transmembrane region" description="Helical" evidence="3">
    <location>
        <begin position="57"/>
        <end position="77"/>
    </location>
</feature>
<comment type="caution">
    <text evidence="4">The sequence shown here is derived from an EMBL/GenBank/DDBJ whole genome shotgun (WGS) entry which is preliminary data.</text>
</comment>
<dbReference type="eggNOG" id="COG1196">
    <property type="taxonomic scope" value="Bacteria"/>
</dbReference>
<feature type="compositionally biased region" description="Polar residues" evidence="2">
    <location>
        <begin position="531"/>
        <end position="546"/>
    </location>
</feature>
<feature type="transmembrane region" description="Helical" evidence="3">
    <location>
        <begin position="30"/>
        <end position="51"/>
    </location>
</feature>
<keyword evidence="3" id="KW-0472">Membrane</keyword>
<dbReference type="Proteomes" id="UP000017973">
    <property type="component" value="Unassembled WGS sequence"/>
</dbReference>
<dbReference type="HOGENOM" id="CLU_464377_0_0_9"/>
<dbReference type="RefSeq" id="WP_023558481.1">
    <property type="nucleotide sequence ID" value="NZ_KI629785.1"/>
</dbReference>
<sequence length="587" mass="61491">MFAQKSNDELQSLLMPIRKRLGRRQLMRHWTMYGLGGMGGSVLLLLVARLWPIPHYPWLALAIPVLALIAGSIVAWSKQPNWLDCARTADGQGLAQRTVTAWEHRDSEAAIALRQREDALSHLRRQIPQIVESIQIWPIVRKQMYAIAGLVLASTLLFLLPNTQDERLAQMALEQQALEEAQETLEELQEETQTNNALTEAQKKEMKAMLEQAKQALAKAQDPIDRLNALRAAEKQLEKWRENEARKQAALQRLQQVLAGQQATQSLAEAMSQGDREALTKALQELAKAIDGMSVEEINKLTAVLEQSAGELAQEAAETKSEDAKKIAEQLSATAQQLAQGQIPQALTALEQGLTQGMQAAGQSQQGNLAAAQATASLQQSQMTLASAGAGSQGNMAGAMPTGQQTQGNGQATPASGTPAPGNGTNQPSAGNNQGSGAPGQGTGANTGSQPGSPGDGGAGQGTGTGNGNGAGNGTGAGNGAGSGNGGNGVGQGSGAGLGDGRHELVTVPSRRITETGGPTDTVSGPLGEGASQTRQSSNAQVSSGGTLPYAEVYGEYAQFARESMEKGNIPGDYQAIVKEYFSNIEP</sequence>
<keyword evidence="1" id="KW-0175">Coiled coil</keyword>
<feature type="compositionally biased region" description="Gly residues" evidence="2">
    <location>
        <begin position="454"/>
        <end position="499"/>
    </location>
</feature>
<dbReference type="STRING" id="1408254.T458_23440"/>
<gene>
    <name evidence="4" type="ORF">T458_23440</name>
</gene>
<organism evidence="4 5">
    <name type="scientific">Brevibacillus panacihumi W25</name>
    <dbReference type="NCBI Taxonomy" id="1408254"/>
    <lineage>
        <taxon>Bacteria</taxon>
        <taxon>Bacillati</taxon>
        <taxon>Bacillota</taxon>
        <taxon>Bacilli</taxon>
        <taxon>Bacillales</taxon>
        <taxon>Paenibacillaceae</taxon>
        <taxon>Brevibacillus</taxon>
    </lineage>
</organism>
<feature type="compositionally biased region" description="Polar residues" evidence="2">
    <location>
        <begin position="423"/>
        <end position="436"/>
    </location>
</feature>
<feature type="coiled-coil region" evidence="1">
    <location>
        <begin position="168"/>
        <end position="296"/>
    </location>
</feature>
<evidence type="ECO:0000256" key="1">
    <source>
        <dbReference type="SAM" id="Coils"/>
    </source>
</evidence>
<evidence type="ECO:0000256" key="3">
    <source>
        <dbReference type="SAM" id="Phobius"/>
    </source>
</evidence>
<evidence type="ECO:0000256" key="2">
    <source>
        <dbReference type="SAM" id="MobiDB-lite"/>
    </source>
</evidence>
<reference evidence="4 5" key="1">
    <citation type="journal article" date="2014" name="Genome Announc.">
        <title>Draft Genome Sequence of Brevibacillus panacihumi Strain W25, a Halotolerant Hydrocarbon-Degrading Bacterium.</title>
        <authorList>
            <person name="Wang X."/>
            <person name="Jin D."/>
            <person name="Zhou L."/>
            <person name="Wu L."/>
            <person name="An W."/>
            <person name="Chen Y."/>
            <person name="Zhao L."/>
        </authorList>
    </citation>
    <scope>NUCLEOTIDE SEQUENCE [LARGE SCALE GENOMIC DNA]</scope>
    <source>
        <strain evidence="4 5">W25</strain>
    </source>
</reference>
<dbReference type="EMBL" id="AYJU01000017">
    <property type="protein sequence ID" value="EST53721.1"/>
    <property type="molecule type" value="Genomic_DNA"/>
</dbReference>
<dbReference type="OrthoDB" id="2380672at2"/>
<proteinExistence type="predicted"/>
<evidence type="ECO:0000313" key="4">
    <source>
        <dbReference type="EMBL" id="EST53721.1"/>
    </source>
</evidence>
<keyword evidence="3" id="KW-1133">Transmembrane helix</keyword>
<dbReference type="PANTHER" id="PTHR40903">
    <property type="entry name" value="GLYCINE-RICH CELL WALL STRUCTURAL PROTEIN 1-LIKE"/>
    <property type="match status" value="1"/>
</dbReference>
<dbReference type="PATRIC" id="fig|1408254.3.peg.4607"/>
<protein>
    <submittedName>
        <fullName evidence="4">Uncharacterized protein</fullName>
    </submittedName>
</protein>
<name>V6M547_9BACL</name>
<feature type="compositionally biased region" description="Low complexity" evidence="2">
    <location>
        <begin position="402"/>
        <end position="413"/>
    </location>
</feature>
<feature type="region of interest" description="Disordered" evidence="2">
    <location>
        <begin position="386"/>
        <end position="546"/>
    </location>
</feature>
<keyword evidence="5" id="KW-1185">Reference proteome</keyword>
<evidence type="ECO:0000313" key="5">
    <source>
        <dbReference type="Proteomes" id="UP000017973"/>
    </source>
</evidence>
<dbReference type="AlphaFoldDB" id="V6M547"/>
<feature type="transmembrane region" description="Helical" evidence="3">
    <location>
        <begin position="144"/>
        <end position="161"/>
    </location>
</feature>